<feature type="region of interest" description="Disordered" evidence="2">
    <location>
        <begin position="15"/>
        <end position="63"/>
    </location>
</feature>
<organism evidence="4 5">
    <name type="scientific">Rhynchospora pubera</name>
    <dbReference type="NCBI Taxonomy" id="906938"/>
    <lineage>
        <taxon>Eukaryota</taxon>
        <taxon>Viridiplantae</taxon>
        <taxon>Streptophyta</taxon>
        <taxon>Embryophyta</taxon>
        <taxon>Tracheophyta</taxon>
        <taxon>Spermatophyta</taxon>
        <taxon>Magnoliopsida</taxon>
        <taxon>Liliopsida</taxon>
        <taxon>Poales</taxon>
        <taxon>Cyperaceae</taxon>
        <taxon>Cyperoideae</taxon>
        <taxon>Rhynchosporeae</taxon>
        <taxon>Rhynchospora</taxon>
    </lineage>
</organism>
<dbReference type="SUPFAM" id="SSF56112">
    <property type="entry name" value="Protein kinase-like (PK-like)"/>
    <property type="match status" value="1"/>
</dbReference>
<dbReference type="InterPro" id="IPR000719">
    <property type="entry name" value="Prot_kinase_dom"/>
</dbReference>
<feature type="binding site" evidence="1">
    <location>
        <position position="114"/>
    </location>
    <ligand>
        <name>ATP</name>
        <dbReference type="ChEBI" id="CHEBI:30616"/>
    </ligand>
</feature>
<dbReference type="FunFam" id="3.30.200.20:FF:000394">
    <property type="entry name" value="Leucine-rich repeat receptor-like protein kinase"/>
    <property type="match status" value="1"/>
</dbReference>
<dbReference type="InterPro" id="IPR017441">
    <property type="entry name" value="Protein_kinase_ATP_BS"/>
</dbReference>
<name>A0AAV8F306_9POAL</name>
<keyword evidence="1" id="KW-0547">Nucleotide-binding</keyword>
<dbReference type="AlphaFoldDB" id="A0AAV8F306"/>
<dbReference type="Gene3D" id="3.30.200.20">
    <property type="entry name" value="Phosphorylase Kinase, domain 1"/>
    <property type="match status" value="1"/>
</dbReference>
<feature type="compositionally biased region" description="Polar residues" evidence="2">
    <location>
        <begin position="15"/>
        <end position="55"/>
    </location>
</feature>
<dbReference type="Pfam" id="PF07714">
    <property type="entry name" value="PK_Tyr_Ser-Thr"/>
    <property type="match status" value="1"/>
</dbReference>
<dbReference type="PANTHER" id="PTHR45631">
    <property type="entry name" value="OS07G0107800 PROTEIN-RELATED"/>
    <property type="match status" value="1"/>
</dbReference>
<dbReference type="GO" id="GO:0005524">
    <property type="term" value="F:ATP binding"/>
    <property type="evidence" value="ECO:0007669"/>
    <property type="project" value="UniProtKB-UniRule"/>
</dbReference>
<dbReference type="Pfam" id="PF00069">
    <property type="entry name" value="Pkinase"/>
    <property type="match status" value="1"/>
</dbReference>
<sequence length="373" mass="41701">MDGMMLLRLYHFTDNQLNTPKQNESNTSTPQADNHVQNYGNTPEANAQVNNTRQNHAIPKPNEARERTWNFENRRFSYNDLIRITNKFQNNIGTGGFGSVYVGALEDGTQVAVKRRSHSSSQGVKEFLAEAQNLTRVHHKNLVSLIGYCTDEDCMALVYEYMQEGTLQDKLTDNARPLTWKQRVRIAYESALGLEAFNNDVSSHVSTAIVGTPGYLDPEYYSSYQLSEKSDVYSLGVVLLESITGQPPIIGGPEGGHLTHWVSQKLSRGDIESIIDPRMHGQHDINSVWKVTDLARKCTENSAANRPTMNDVVMELKESLDLEISTEGTRIGSTTNTYPHNYTRNDNFVSDVSQNSVFKMAYMGDPAPGPSAK</sequence>
<evidence type="ECO:0000313" key="5">
    <source>
        <dbReference type="Proteomes" id="UP001140206"/>
    </source>
</evidence>
<dbReference type="PROSITE" id="PS50011">
    <property type="entry name" value="PROTEIN_KINASE_DOM"/>
    <property type="match status" value="1"/>
</dbReference>
<evidence type="ECO:0000256" key="1">
    <source>
        <dbReference type="PROSITE-ProRule" id="PRU10141"/>
    </source>
</evidence>
<keyword evidence="4" id="KW-0418">Kinase</keyword>
<protein>
    <submittedName>
        <fullName evidence="4">Leucine-rich repeat protein kinase family protein</fullName>
    </submittedName>
</protein>
<dbReference type="InterPro" id="IPR001245">
    <property type="entry name" value="Ser-Thr/Tyr_kinase_cat_dom"/>
</dbReference>
<dbReference type="GO" id="GO:0004672">
    <property type="term" value="F:protein kinase activity"/>
    <property type="evidence" value="ECO:0007669"/>
    <property type="project" value="InterPro"/>
</dbReference>
<keyword evidence="4" id="KW-0808">Transferase</keyword>
<evidence type="ECO:0000313" key="4">
    <source>
        <dbReference type="EMBL" id="KAJ4787504.1"/>
    </source>
</evidence>
<accession>A0AAV8F306</accession>
<proteinExistence type="predicted"/>
<dbReference type="PANTHER" id="PTHR45631:SF202">
    <property type="entry name" value="SENESCENCE-INDUCED RECEPTOR-LIKE SERINE_THREONINE-PROTEIN KINASE"/>
    <property type="match status" value="1"/>
</dbReference>
<feature type="domain" description="Protein kinase" evidence="3">
    <location>
        <begin position="86"/>
        <end position="320"/>
    </location>
</feature>
<dbReference type="PROSITE" id="PS00107">
    <property type="entry name" value="PROTEIN_KINASE_ATP"/>
    <property type="match status" value="1"/>
</dbReference>
<dbReference type="EMBL" id="JAMFTS010000002">
    <property type="protein sequence ID" value="KAJ4787504.1"/>
    <property type="molecule type" value="Genomic_DNA"/>
</dbReference>
<reference evidence="4" key="1">
    <citation type="submission" date="2022-08" db="EMBL/GenBank/DDBJ databases">
        <authorList>
            <person name="Marques A."/>
        </authorList>
    </citation>
    <scope>NUCLEOTIDE SEQUENCE</scope>
    <source>
        <strain evidence="4">RhyPub2mFocal</strain>
        <tissue evidence="4">Leaves</tissue>
    </source>
</reference>
<dbReference type="Proteomes" id="UP001140206">
    <property type="component" value="Chromosome 2"/>
</dbReference>
<gene>
    <name evidence="4" type="ORF">LUZ62_038750</name>
</gene>
<keyword evidence="1" id="KW-0067">ATP-binding</keyword>
<evidence type="ECO:0000256" key="2">
    <source>
        <dbReference type="SAM" id="MobiDB-lite"/>
    </source>
</evidence>
<evidence type="ECO:0000259" key="3">
    <source>
        <dbReference type="PROSITE" id="PS50011"/>
    </source>
</evidence>
<keyword evidence="5" id="KW-1185">Reference proteome</keyword>
<comment type="caution">
    <text evidence="4">The sequence shown here is derived from an EMBL/GenBank/DDBJ whole genome shotgun (WGS) entry which is preliminary data.</text>
</comment>
<dbReference type="Gene3D" id="1.10.510.10">
    <property type="entry name" value="Transferase(Phosphotransferase) domain 1"/>
    <property type="match status" value="1"/>
</dbReference>
<dbReference type="InterPro" id="IPR011009">
    <property type="entry name" value="Kinase-like_dom_sf"/>
</dbReference>